<dbReference type="Gene3D" id="3.40.50.720">
    <property type="entry name" value="NAD(P)-binding Rossmann-like Domain"/>
    <property type="match status" value="1"/>
</dbReference>
<dbReference type="InterPro" id="IPR036291">
    <property type="entry name" value="NAD(P)-bd_dom_sf"/>
</dbReference>
<dbReference type="SUPFAM" id="SSF51735">
    <property type="entry name" value="NAD(P)-binding Rossmann-fold domains"/>
    <property type="match status" value="1"/>
</dbReference>
<dbReference type="InterPro" id="IPR020904">
    <property type="entry name" value="Sc_DH/Rdtase_CS"/>
</dbReference>
<keyword evidence="3" id="KW-1185">Reference proteome</keyword>
<dbReference type="AlphaFoldDB" id="A0AAN7Z010"/>
<dbReference type="InterPro" id="IPR051911">
    <property type="entry name" value="SDR_oxidoreductase"/>
</dbReference>
<reference evidence="2 3" key="1">
    <citation type="submission" date="2023-11" db="EMBL/GenBank/DDBJ databases">
        <title>Dfirmibasis_genome.</title>
        <authorList>
            <person name="Edelbroek B."/>
            <person name="Kjellin J."/>
            <person name="Jerlstrom-Hultqvist J."/>
            <person name="Soderbom F."/>
        </authorList>
    </citation>
    <scope>NUCLEOTIDE SEQUENCE [LARGE SCALE GENOMIC DNA]</scope>
    <source>
        <strain evidence="2 3">TNS-C-14</strain>
    </source>
</reference>
<comment type="similarity">
    <text evidence="1">Belongs to the short-chain dehydrogenases/reductases (SDR) family.</text>
</comment>
<dbReference type="EMBL" id="JAVFKY010000003">
    <property type="protein sequence ID" value="KAK5579020.1"/>
    <property type="molecule type" value="Genomic_DNA"/>
</dbReference>
<dbReference type="PANTHER" id="PTHR43976">
    <property type="entry name" value="SHORT CHAIN DEHYDROGENASE"/>
    <property type="match status" value="1"/>
</dbReference>
<dbReference type="PRINTS" id="PR00080">
    <property type="entry name" value="SDRFAMILY"/>
</dbReference>
<evidence type="ECO:0000313" key="3">
    <source>
        <dbReference type="Proteomes" id="UP001344447"/>
    </source>
</evidence>
<comment type="caution">
    <text evidence="2">The sequence shown here is derived from an EMBL/GenBank/DDBJ whole genome shotgun (WGS) entry which is preliminary data.</text>
</comment>
<protein>
    <submittedName>
        <fullName evidence="2">Uncharacterized protein</fullName>
    </submittedName>
</protein>
<dbReference type="PRINTS" id="PR00081">
    <property type="entry name" value="GDHRDH"/>
</dbReference>
<dbReference type="PANTHER" id="PTHR43976:SF8">
    <property type="entry name" value="SHORT-CHAIN DEHYDROGENASE_REDUCTASE FAMILY PROTEIN"/>
    <property type="match status" value="1"/>
</dbReference>
<proteinExistence type="inferred from homology"/>
<dbReference type="InterPro" id="IPR002347">
    <property type="entry name" value="SDR_fam"/>
</dbReference>
<evidence type="ECO:0000256" key="1">
    <source>
        <dbReference type="RuleBase" id="RU000363"/>
    </source>
</evidence>
<dbReference type="CDD" id="cd05374">
    <property type="entry name" value="17beta-HSD-like_SDR_c"/>
    <property type="match status" value="1"/>
</dbReference>
<organism evidence="2 3">
    <name type="scientific">Dictyostelium firmibasis</name>
    <dbReference type="NCBI Taxonomy" id="79012"/>
    <lineage>
        <taxon>Eukaryota</taxon>
        <taxon>Amoebozoa</taxon>
        <taxon>Evosea</taxon>
        <taxon>Eumycetozoa</taxon>
        <taxon>Dictyostelia</taxon>
        <taxon>Dictyosteliales</taxon>
        <taxon>Dictyosteliaceae</taxon>
        <taxon>Dictyostelium</taxon>
    </lineage>
</organism>
<name>A0AAN7Z010_9MYCE</name>
<evidence type="ECO:0000313" key="2">
    <source>
        <dbReference type="EMBL" id="KAK5579020.1"/>
    </source>
</evidence>
<sequence length="286" mass="31836">MEPNLNYKVWYCTGTSTGIGLSIVKRLLLQPDTKVVAITRSPEKIEKQIPIEHLPNLLAIKTDITNEESVKQSISKTMETFGRIDVVVNNAGVGIIGSVEELSDQEFRKAFDVNFFSVLHICRNVAPIMRKQKSGLIMNVASVLAWFTVGEYAAYNTTKYALNGLSYTLGQELAPFGIKVVLLSPSGFKTNFVNDNMECTKVKIEGYKTDDLAKWLDGIVNDARGDPDKFADAIITVSKMEEPPKNLFLGTAAVNWMEGEFKKQIDELKLNHELTISTDFPNLPPL</sequence>
<dbReference type="Pfam" id="PF00106">
    <property type="entry name" value="adh_short"/>
    <property type="match status" value="1"/>
</dbReference>
<gene>
    <name evidence="2" type="ORF">RB653_008698</name>
</gene>
<dbReference type="Proteomes" id="UP001344447">
    <property type="component" value="Unassembled WGS sequence"/>
</dbReference>
<accession>A0AAN7Z010</accession>
<dbReference type="PROSITE" id="PS00061">
    <property type="entry name" value="ADH_SHORT"/>
    <property type="match status" value="1"/>
</dbReference>